<dbReference type="Gene3D" id="1.20.950.20">
    <property type="entry name" value="Transmembrane di-heme cytochromes, Chain C"/>
    <property type="match status" value="1"/>
</dbReference>
<dbReference type="Gene3D" id="1.10.1060.10">
    <property type="entry name" value="Alpha-helical ferredoxin"/>
    <property type="match status" value="1"/>
</dbReference>
<feature type="transmembrane region" description="Helical" evidence="6">
    <location>
        <begin position="6"/>
        <end position="26"/>
    </location>
</feature>
<dbReference type="PROSITE" id="PS51379">
    <property type="entry name" value="4FE4S_FER_2"/>
    <property type="match status" value="2"/>
</dbReference>
<keyword evidence="5" id="KW-0411">Iron-sulfur</keyword>
<dbReference type="PANTHER" id="PTHR43255:SF1">
    <property type="entry name" value="IRON-SULFUR-BINDING OXIDOREDUCTASE FADF-RELATED"/>
    <property type="match status" value="1"/>
</dbReference>
<evidence type="ECO:0000256" key="4">
    <source>
        <dbReference type="ARBA" id="ARBA00023004"/>
    </source>
</evidence>
<feature type="domain" description="4Fe-4S ferredoxin-type" evidence="7">
    <location>
        <begin position="330"/>
        <end position="359"/>
    </location>
</feature>
<feature type="transmembrane region" description="Helical" evidence="6">
    <location>
        <begin position="70"/>
        <end position="91"/>
    </location>
</feature>
<dbReference type="Pfam" id="PF13187">
    <property type="entry name" value="Fer4_9"/>
    <property type="match status" value="1"/>
</dbReference>
<organism evidence="8 9">
    <name type="scientific">Sulfobacillus acidophilus</name>
    <dbReference type="NCBI Taxonomy" id="53633"/>
    <lineage>
        <taxon>Bacteria</taxon>
        <taxon>Bacillati</taxon>
        <taxon>Bacillota</taxon>
        <taxon>Clostridia</taxon>
        <taxon>Eubacteriales</taxon>
        <taxon>Clostridiales Family XVII. Incertae Sedis</taxon>
        <taxon>Sulfobacillus</taxon>
    </lineage>
</organism>
<reference evidence="8 9" key="1">
    <citation type="journal article" date="2014" name="BMC Genomics">
        <title>Comparison of environmental and isolate Sulfobacillus genomes reveals diverse carbon, sulfur, nitrogen, and hydrogen metabolisms.</title>
        <authorList>
            <person name="Justice N.B."/>
            <person name="Norman A."/>
            <person name="Brown C.T."/>
            <person name="Singh A."/>
            <person name="Thomas B.C."/>
            <person name="Banfield J.F."/>
        </authorList>
    </citation>
    <scope>NUCLEOTIDE SEQUENCE [LARGE SCALE GENOMIC DNA]</scope>
    <source>
        <strain evidence="8">AMDSBA3</strain>
    </source>
</reference>
<comment type="caution">
    <text evidence="8">The sequence shown here is derived from an EMBL/GenBank/DDBJ whole genome shotgun (WGS) entry which is preliminary data.</text>
</comment>
<evidence type="ECO:0000256" key="2">
    <source>
        <dbReference type="ARBA" id="ARBA00022723"/>
    </source>
</evidence>
<dbReference type="InterPro" id="IPR036197">
    <property type="entry name" value="NarG-like_sf"/>
</dbReference>
<dbReference type="InterPro" id="IPR051460">
    <property type="entry name" value="HdrC_iron-sulfur_subunit"/>
</dbReference>
<feature type="transmembrane region" description="Helical" evidence="6">
    <location>
        <begin position="103"/>
        <end position="124"/>
    </location>
</feature>
<evidence type="ECO:0000256" key="5">
    <source>
        <dbReference type="ARBA" id="ARBA00023014"/>
    </source>
</evidence>
<evidence type="ECO:0000259" key="7">
    <source>
        <dbReference type="PROSITE" id="PS51379"/>
    </source>
</evidence>
<name>A0A2T2WG56_9FIRM</name>
<dbReference type="Pfam" id="PF02754">
    <property type="entry name" value="CCG"/>
    <property type="match status" value="2"/>
</dbReference>
<evidence type="ECO:0000313" key="9">
    <source>
        <dbReference type="Proteomes" id="UP000241848"/>
    </source>
</evidence>
<feature type="transmembrane region" description="Helical" evidence="6">
    <location>
        <begin position="204"/>
        <end position="224"/>
    </location>
</feature>
<keyword evidence="4" id="KW-0408">Iron</keyword>
<keyword evidence="1" id="KW-0004">4Fe-4S</keyword>
<feature type="domain" description="4Fe-4S ferredoxin-type" evidence="7">
    <location>
        <begin position="269"/>
        <end position="298"/>
    </location>
</feature>
<dbReference type="GO" id="GO:0046872">
    <property type="term" value="F:metal ion binding"/>
    <property type="evidence" value="ECO:0007669"/>
    <property type="project" value="UniProtKB-KW"/>
</dbReference>
<feature type="transmembrane region" description="Helical" evidence="6">
    <location>
        <begin position="144"/>
        <end position="166"/>
    </location>
</feature>
<sequence>MALRGWLMAITVALIVVSLGLFLRRLNTIFQVMRKARPARRGDHLGERFKSLFTNVVLHRRMFRITYSGVLHYFIFSGFVVLLIDIVETIGEVFFPGFTVGRILAPLVDIWVILVAIGIVLALYQRIIIRPARFHGSDEKDAYLILGMIGAIITGIVIHDSFYPFVAREVFHVADPVARSHFLGYALSGLWRALGWTGPRAASIGYTVGYLMDLGVVFAFLAYLPYSKHLHIFAAVPNIFVRNLGPKGELVPQPIEDSMAIRTFQDLTWKDIHDLYTCTECGRCQAVCPAYAAGQPLSPKMVILELRDALNERIAWGTVNDPTQPALAGGVVSAAELWACTTCGACQEACPVFIEHVPKIAGMRAALLEDGNVDANAQKVLVSWDRQGNSFGQAARKRSAWAKNIDVPIKDARKEAVDWLWFVGDFAALDPRVQRLTQLIARLLHHAGVDFGILFESEVNAGNEALRLGEYGLFETLAQKNIKALNQAQYRHIFTTDPHSLNALKNEYRKFGFHAEVMHYTEAFLTLIDRGQLAVEPVGLTATYHDPCYLGRWNGITEAPRQLLQRLGVNLVEMPRHGAQSFCCGAGGGRIWMDETGIEDRPANQRIREALALPDVRFFVVACPKDVSMFSASVTAMGVEDRLRVVDMAELLAVAVGLPDVAESDLRSFPNEAGILS</sequence>
<dbReference type="PANTHER" id="PTHR43255">
    <property type="entry name" value="IRON-SULFUR-BINDING OXIDOREDUCTASE FADF-RELATED-RELATED"/>
    <property type="match status" value="1"/>
</dbReference>
<dbReference type="GO" id="GO:0051539">
    <property type="term" value="F:4 iron, 4 sulfur cluster binding"/>
    <property type="evidence" value="ECO:0007669"/>
    <property type="project" value="UniProtKB-KW"/>
</dbReference>
<keyword evidence="6" id="KW-0472">Membrane</keyword>
<gene>
    <name evidence="8" type="ORF">C7B45_11700</name>
</gene>
<dbReference type="InterPro" id="IPR017900">
    <property type="entry name" value="4Fe4S_Fe_S_CS"/>
</dbReference>
<proteinExistence type="predicted"/>
<dbReference type="InterPro" id="IPR017896">
    <property type="entry name" value="4Fe4S_Fe-S-bd"/>
</dbReference>
<dbReference type="PROSITE" id="PS00198">
    <property type="entry name" value="4FE4S_FER_1"/>
    <property type="match status" value="2"/>
</dbReference>
<dbReference type="Proteomes" id="UP000241848">
    <property type="component" value="Unassembled WGS sequence"/>
</dbReference>
<dbReference type="SUPFAM" id="SSF46548">
    <property type="entry name" value="alpha-helical ferredoxin"/>
    <property type="match status" value="1"/>
</dbReference>
<dbReference type="AlphaFoldDB" id="A0A2T2WG56"/>
<accession>A0A2T2WG56</accession>
<keyword evidence="6" id="KW-0812">Transmembrane</keyword>
<keyword evidence="3" id="KW-0560">Oxidoreductase</keyword>
<evidence type="ECO:0000256" key="3">
    <source>
        <dbReference type="ARBA" id="ARBA00023002"/>
    </source>
</evidence>
<dbReference type="GO" id="GO:0016491">
    <property type="term" value="F:oxidoreductase activity"/>
    <property type="evidence" value="ECO:0007669"/>
    <property type="project" value="UniProtKB-KW"/>
</dbReference>
<evidence type="ECO:0000256" key="1">
    <source>
        <dbReference type="ARBA" id="ARBA00022485"/>
    </source>
</evidence>
<dbReference type="GO" id="GO:0005886">
    <property type="term" value="C:plasma membrane"/>
    <property type="evidence" value="ECO:0007669"/>
    <property type="project" value="TreeGrafter"/>
</dbReference>
<dbReference type="InterPro" id="IPR004017">
    <property type="entry name" value="Cys_rich_dom"/>
</dbReference>
<evidence type="ECO:0000256" key="6">
    <source>
        <dbReference type="SAM" id="Phobius"/>
    </source>
</evidence>
<keyword evidence="2" id="KW-0479">Metal-binding</keyword>
<dbReference type="SUPFAM" id="SSF103501">
    <property type="entry name" value="Respiratory nitrate reductase 1 gamma chain"/>
    <property type="match status" value="1"/>
</dbReference>
<evidence type="ECO:0000313" key="8">
    <source>
        <dbReference type="EMBL" id="PSR21200.1"/>
    </source>
</evidence>
<keyword evidence="6" id="KW-1133">Transmembrane helix</keyword>
<protein>
    <submittedName>
        <fullName evidence="8">Heterodisulfide reductase</fullName>
    </submittedName>
</protein>
<dbReference type="InterPro" id="IPR009051">
    <property type="entry name" value="Helical_ferredxn"/>
</dbReference>
<dbReference type="EMBL" id="PXYV01000039">
    <property type="protein sequence ID" value="PSR21200.1"/>
    <property type="molecule type" value="Genomic_DNA"/>
</dbReference>